<accession>A0A9J6DVT5</accession>
<dbReference type="VEuPathDB" id="VectorBase:LOC119169327"/>
<organism evidence="1 2">
    <name type="scientific">Rhipicephalus microplus</name>
    <name type="common">Cattle tick</name>
    <name type="synonym">Boophilus microplus</name>
    <dbReference type="NCBI Taxonomy" id="6941"/>
    <lineage>
        <taxon>Eukaryota</taxon>
        <taxon>Metazoa</taxon>
        <taxon>Ecdysozoa</taxon>
        <taxon>Arthropoda</taxon>
        <taxon>Chelicerata</taxon>
        <taxon>Arachnida</taxon>
        <taxon>Acari</taxon>
        <taxon>Parasitiformes</taxon>
        <taxon>Ixodida</taxon>
        <taxon>Ixodoidea</taxon>
        <taxon>Ixodidae</taxon>
        <taxon>Rhipicephalinae</taxon>
        <taxon>Rhipicephalus</taxon>
        <taxon>Boophilus</taxon>
    </lineage>
</organism>
<sequence>MCEAARSLTDMLPISGFWKEIIKGRPHPKNAYFAAWSRGLEKNVCAHLYPDCSDSAPGLVLPLVSEAVGPKGIVSTFIERLNTPAASHVPREPGAPRPSLVLEKLREYRRRKESEESLTPPN</sequence>
<keyword evidence="2" id="KW-1185">Reference proteome</keyword>
<evidence type="ECO:0000313" key="1">
    <source>
        <dbReference type="EMBL" id="KAH8026188.1"/>
    </source>
</evidence>
<proteinExistence type="predicted"/>
<protein>
    <submittedName>
        <fullName evidence="1">Uncharacterized protein</fullName>
    </submittedName>
</protein>
<reference evidence="1" key="2">
    <citation type="submission" date="2021-09" db="EMBL/GenBank/DDBJ databases">
        <authorList>
            <person name="Jia N."/>
            <person name="Wang J."/>
            <person name="Shi W."/>
            <person name="Du L."/>
            <person name="Sun Y."/>
            <person name="Zhan W."/>
            <person name="Jiang J."/>
            <person name="Wang Q."/>
            <person name="Zhang B."/>
            <person name="Ji P."/>
            <person name="Sakyi L.B."/>
            <person name="Cui X."/>
            <person name="Yuan T."/>
            <person name="Jiang B."/>
            <person name="Yang W."/>
            <person name="Lam T.T.-Y."/>
            <person name="Chang Q."/>
            <person name="Ding S."/>
            <person name="Wang X."/>
            <person name="Zhu J."/>
            <person name="Ruan X."/>
            <person name="Zhao L."/>
            <person name="Wei J."/>
            <person name="Que T."/>
            <person name="Du C."/>
            <person name="Cheng J."/>
            <person name="Dai P."/>
            <person name="Han X."/>
            <person name="Huang E."/>
            <person name="Gao Y."/>
            <person name="Liu J."/>
            <person name="Shao H."/>
            <person name="Ye R."/>
            <person name="Li L."/>
            <person name="Wei W."/>
            <person name="Wang X."/>
            <person name="Wang C."/>
            <person name="Huo Q."/>
            <person name="Li W."/>
            <person name="Guo W."/>
            <person name="Chen H."/>
            <person name="Chen S."/>
            <person name="Zhou L."/>
            <person name="Zhou L."/>
            <person name="Ni X."/>
            <person name="Tian J."/>
            <person name="Zhou Y."/>
            <person name="Sheng Y."/>
            <person name="Liu T."/>
            <person name="Pan Y."/>
            <person name="Xia L."/>
            <person name="Li J."/>
            <person name="Zhao F."/>
            <person name="Cao W."/>
        </authorList>
    </citation>
    <scope>NUCLEOTIDE SEQUENCE</scope>
    <source>
        <strain evidence="1">Rmic-2018</strain>
        <tissue evidence="1">Larvae</tissue>
    </source>
</reference>
<gene>
    <name evidence="1" type="ORF">HPB51_016791</name>
</gene>
<dbReference type="AlphaFoldDB" id="A0A9J6DVT5"/>
<comment type="caution">
    <text evidence="1">The sequence shown here is derived from an EMBL/GenBank/DDBJ whole genome shotgun (WGS) entry which is preliminary data.</text>
</comment>
<evidence type="ECO:0000313" key="2">
    <source>
        <dbReference type="Proteomes" id="UP000821866"/>
    </source>
</evidence>
<name>A0A9J6DVT5_RHIMP</name>
<reference evidence="1" key="1">
    <citation type="journal article" date="2020" name="Cell">
        <title>Large-Scale Comparative Analyses of Tick Genomes Elucidate Their Genetic Diversity and Vector Capacities.</title>
        <authorList>
            <consortium name="Tick Genome and Microbiome Consortium (TIGMIC)"/>
            <person name="Jia N."/>
            <person name="Wang J."/>
            <person name="Shi W."/>
            <person name="Du L."/>
            <person name="Sun Y."/>
            <person name="Zhan W."/>
            <person name="Jiang J.F."/>
            <person name="Wang Q."/>
            <person name="Zhang B."/>
            <person name="Ji P."/>
            <person name="Bell-Sakyi L."/>
            <person name="Cui X.M."/>
            <person name="Yuan T.T."/>
            <person name="Jiang B.G."/>
            <person name="Yang W.F."/>
            <person name="Lam T.T."/>
            <person name="Chang Q.C."/>
            <person name="Ding S.J."/>
            <person name="Wang X.J."/>
            <person name="Zhu J.G."/>
            <person name="Ruan X.D."/>
            <person name="Zhao L."/>
            <person name="Wei J.T."/>
            <person name="Ye R.Z."/>
            <person name="Que T.C."/>
            <person name="Du C.H."/>
            <person name="Zhou Y.H."/>
            <person name="Cheng J.X."/>
            <person name="Dai P.F."/>
            <person name="Guo W.B."/>
            <person name="Han X.H."/>
            <person name="Huang E.J."/>
            <person name="Li L.F."/>
            <person name="Wei W."/>
            <person name="Gao Y.C."/>
            <person name="Liu J.Z."/>
            <person name="Shao H.Z."/>
            <person name="Wang X."/>
            <person name="Wang C.C."/>
            <person name="Yang T.C."/>
            <person name="Huo Q.B."/>
            <person name="Li W."/>
            <person name="Chen H.Y."/>
            <person name="Chen S.E."/>
            <person name="Zhou L.G."/>
            <person name="Ni X.B."/>
            <person name="Tian J.H."/>
            <person name="Sheng Y."/>
            <person name="Liu T."/>
            <person name="Pan Y.S."/>
            <person name="Xia L.Y."/>
            <person name="Li J."/>
            <person name="Zhao F."/>
            <person name="Cao W.C."/>
        </authorList>
    </citation>
    <scope>NUCLEOTIDE SEQUENCE</scope>
    <source>
        <strain evidence="1">Rmic-2018</strain>
    </source>
</reference>
<dbReference type="Proteomes" id="UP000821866">
    <property type="component" value="Unassembled WGS sequence"/>
</dbReference>
<dbReference type="EMBL" id="JABSTU010000007">
    <property type="protein sequence ID" value="KAH8026188.1"/>
    <property type="molecule type" value="Genomic_DNA"/>
</dbReference>